<name>A0A9Q9EPW9_9PEZI</name>
<evidence type="ECO:0000256" key="1">
    <source>
        <dbReference type="SAM" id="MobiDB-lite"/>
    </source>
</evidence>
<dbReference type="Proteomes" id="UP001056384">
    <property type="component" value="Chromosome 10"/>
</dbReference>
<accession>A0A9Q9EPW9</accession>
<organism evidence="2 3">
    <name type="scientific">Septoria linicola</name>
    <dbReference type="NCBI Taxonomy" id="215465"/>
    <lineage>
        <taxon>Eukaryota</taxon>
        <taxon>Fungi</taxon>
        <taxon>Dikarya</taxon>
        <taxon>Ascomycota</taxon>
        <taxon>Pezizomycotina</taxon>
        <taxon>Dothideomycetes</taxon>
        <taxon>Dothideomycetidae</taxon>
        <taxon>Mycosphaerellales</taxon>
        <taxon>Mycosphaerellaceae</taxon>
        <taxon>Septoria</taxon>
    </lineage>
</organism>
<reference evidence="2" key="1">
    <citation type="submission" date="2022-06" db="EMBL/GenBank/DDBJ databases">
        <title>Complete genome sequences of two strains of the flax pathogen Septoria linicola.</title>
        <authorList>
            <person name="Lapalu N."/>
            <person name="Simon A."/>
            <person name="Demenou B."/>
            <person name="Paumier D."/>
            <person name="Guillot M.-P."/>
            <person name="Gout L."/>
            <person name="Valade R."/>
        </authorList>
    </citation>
    <scope>NUCLEOTIDE SEQUENCE</scope>
    <source>
        <strain evidence="2">SE15195</strain>
    </source>
</reference>
<sequence length="245" mass="27303">MVVVAFWLSLPRRVLAPAIISSVPLLFLFFPQTSIFIRHPQPTSSSPTYINKHLPDMSGYEFCFRQKHLNSFSRASLVPHPRTSGALSGTLAAPSGAHAEQKARTHLRCYCVPAALLWRFVSVSQPLQPGCRPSTNKTGDGCELWLEEDVGAATDFVRLWYIDGDCARGRHCLQPNRGRAAADTPSQCEDDRHTNWIAEESNFASPASNRRRSAIPAEPRPMDAKPQDTRIEDLMPAMTLEEMLC</sequence>
<dbReference type="EMBL" id="CP099427">
    <property type="protein sequence ID" value="USW58172.1"/>
    <property type="molecule type" value="Genomic_DNA"/>
</dbReference>
<proteinExistence type="predicted"/>
<gene>
    <name evidence="2" type="ORF">Slin15195_G114910</name>
</gene>
<dbReference type="AlphaFoldDB" id="A0A9Q9EPW9"/>
<evidence type="ECO:0000313" key="2">
    <source>
        <dbReference type="EMBL" id="USW58172.1"/>
    </source>
</evidence>
<feature type="region of interest" description="Disordered" evidence="1">
    <location>
        <begin position="200"/>
        <end position="226"/>
    </location>
</feature>
<protein>
    <submittedName>
        <fullName evidence="2">Uncharacterized protein</fullName>
    </submittedName>
</protein>
<evidence type="ECO:0000313" key="3">
    <source>
        <dbReference type="Proteomes" id="UP001056384"/>
    </source>
</evidence>
<keyword evidence="3" id="KW-1185">Reference proteome</keyword>